<reference evidence="3" key="1">
    <citation type="journal article" date="2023" name="Int. J. Syst. Evol. Microbiol.">
        <title>Collibacillus ludicampi gen. nov., sp. nov., a new soil bacterium of the family Alicyclobacillaceae.</title>
        <authorList>
            <person name="Jojima T."/>
            <person name="Ioku Y."/>
            <person name="Fukuta Y."/>
            <person name="Shirasaka N."/>
            <person name="Matsumura Y."/>
            <person name="Mori M."/>
        </authorList>
    </citation>
    <scope>NUCLEOTIDE SEQUENCE</scope>
    <source>
        <strain evidence="3">TP075</strain>
    </source>
</reference>
<proteinExistence type="predicted"/>
<evidence type="ECO:0000256" key="2">
    <source>
        <dbReference type="SAM" id="Phobius"/>
    </source>
</evidence>
<keyword evidence="2" id="KW-0472">Membrane</keyword>
<evidence type="ECO:0000256" key="1">
    <source>
        <dbReference type="SAM" id="MobiDB-lite"/>
    </source>
</evidence>
<evidence type="ECO:0000313" key="3">
    <source>
        <dbReference type="EMBL" id="GIM45158.1"/>
    </source>
</evidence>
<organism evidence="3 4">
    <name type="scientific">Collibacillus ludicampi</name>
    <dbReference type="NCBI Taxonomy" id="2771369"/>
    <lineage>
        <taxon>Bacteria</taxon>
        <taxon>Bacillati</taxon>
        <taxon>Bacillota</taxon>
        <taxon>Bacilli</taxon>
        <taxon>Bacillales</taxon>
        <taxon>Alicyclobacillaceae</taxon>
        <taxon>Collibacillus</taxon>
    </lineage>
</organism>
<keyword evidence="2" id="KW-0812">Transmembrane</keyword>
<dbReference type="Proteomes" id="UP001057291">
    <property type="component" value="Unassembled WGS sequence"/>
</dbReference>
<feature type="compositionally biased region" description="Basic and acidic residues" evidence="1">
    <location>
        <begin position="131"/>
        <end position="156"/>
    </location>
</feature>
<dbReference type="EMBL" id="BOQE01000001">
    <property type="protein sequence ID" value="GIM45158.1"/>
    <property type="molecule type" value="Genomic_DNA"/>
</dbReference>
<keyword evidence="4" id="KW-1185">Reference proteome</keyword>
<evidence type="ECO:0008006" key="5">
    <source>
        <dbReference type="Google" id="ProtNLM"/>
    </source>
</evidence>
<comment type="caution">
    <text evidence="3">The sequence shown here is derived from an EMBL/GenBank/DDBJ whole genome shotgun (WGS) entry which is preliminary data.</text>
</comment>
<dbReference type="AlphaFoldDB" id="A0AAV4LBI3"/>
<gene>
    <name evidence="3" type="ORF">DNHGIG_07070</name>
</gene>
<name>A0AAV4LBI3_9BACL</name>
<feature type="transmembrane region" description="Helical" evidence="2">
    <location>
        <begin position="6"/>
        <end position="24"/>
    </location>
</feature>
<sequence>MTISTWIWILIPIALLIGLYIYAFRRFQKQKEQFDVQYNTYKETKEIFVLGKKIVRQPVREEGPFRFLKVKTYQVVARLMISQTIKGINRSMMHTMTFTLDKKEYQKIEPNRKYRVELAGNYIGKVFAPAPEKKEKKKGTEKEKGKEQAQEKKKKK</sequence>
<protein>
    <recommendedName>
        <fullName evidence="5">DUF2500 family protein</fullName>
    </recommendedName>
</protein>
<evidence type="ECO:0000313" key="4">
    <source>
        <dbReference type="Proteomes" id="UP001057291"/>
    </source>
</evidence>
<feature type="region of interest" description="Disordered" evidence="1">
    <location>
        <begin position="130"/>
        <end position="156"/>
    </location>
</feature>
<dbReference type="RefSeq" id="WP_282198382.1">
    <property type="nucleotide sequence ID" value="NZ_BOQE01000001.1"/>
</dbReference>
<keyword evidence="2" id="KW-1133">Transmembrane helix</keyword>
<accession>A0AAV4LBI3</accession>